<comment type="caution">
    <text evidence="2">The sequence shown here is derived from an EMBL/GenBank/DDBJ whole genome shotgun (WGS) entry which is preliminary data.</text>
</comment>
<dbReference type="PANTHER" id="PTHR22916">
    <property type="entry name" value="GLYCOSYLTRANSFERASE"/>
    <property type="match status" value="1"/>
</dbReference>
<sequence length="244" mass="28245">MNKNILITIIIVTYNAEKHIREALESLRTRINEKTEVIIIDGLSDDDTLKIINEYNIYLTKVVSEKDLGIYDAMNKGISMASGKFILFLGSDDQLVINLEELSNLMVDDKTIYYGDVILAPSNKIYGGEYNTSKLINRNICHQSIFYPKQVFDNQKFDTNYKLMADYVMNLKLWKVDGFKFDYLNKIISIYSLTGLSSTTIDQKFKKDSFKLIFKHFGVAGILVKILNPIRNFFNKYIDYNETK</sequence>
<protein>
    <submittedName>
        <fullName evidence="2">Glycosyltransferase</fullName>
    </submittedName>
</protein>
<evidence type="ECO:0000259" key="1">
    <source>
        <dbReference type="Pfam" id="PF00535"/>
    </source>
</evidence>
<reference evidence="2 3" key="1">
    <citation type="submission" date="2019-07" db="EMBL/GenBank/DDBJ databases">
        <title>Novel species of Flavobacterium.</title>
        <authorList>
            <person name="Liu Q."/>
            <person name="Xin Y.-H."/>
        </authorList>
    </citation>
    <scope>NUCLEOTIDE SEQUENCE [LARGE SCALE GENOMIC DNA]</scope>
    <source>
        <strain evidence="2 3">GSP39</strain>
    </source>
</reference>
<dbReference type="Gene3D" id="3.90.550.10">
    <property type="entry name" value="Spore Coat Polysaccharide Biosynthesis Protein SpsA, Chain A"/>
    <property type="match status" value="1"/>
</dbReference>
<dbReference type="EMBL" id="VJZN01000001">
    <property type="protein sequence ID" value="TRX10346.1"/>
    <property type="molecule type" value="Genomic_DNA"/>
</dbReference>
<accession>A0ABY3CQ28</accession>
<organism evidence="2 3">
    <name type="scientific">Flavobacterium gawalongense</name>
    <dbReference type="NCBI Taxonomy" id="2594432"/>
    <lineage>
        <taxon>Bacteria</taxon>
        <taxon>Pseudomonadati</taxon>
        <taxon>Bacteroidota</taxon>
        <taxon>Flavobacteriia</taxon>
        <taxon>Flavobacteriales</taxon>
        <taxon>Flavobacteriaceae</taxon>
        <taxon>Flavobacterium</taxon>
    </lineage>
</organism>
<evidence type="ECO:0000313" key="2">
    <source>
        <dbReference type="EMBL" id="TRX10346.1"/>
    </source>
</evidence>
<keyword evidence="3" id="KW-1185">Reference proteome</keyword>
<dbReference type="InterPro" id="IPR001173">
    <property type="entry name" value="Glyco_trans_2-like"/>
</dbReference>
<feature type="domain" description="Glycosyltransferase 2-like" evidence="1">
    <location>
        <begin position="8"/>
        <end position="119"/>
    </location>
</feature>
<dbReference type="CDD" id="cd06433">
    <property type="entry name" value="GT_2_WfgS_like"/>
    <property type="match status" value="1"/>
</dbReference>
<name>A0ABY3CQ28_9FLAO</name>
<dbReference type="InterPro" id="IPR029044">
    <property type="entry name" value="Nucleotide-diphossugar_trans"/>
</dbReference>
<proteinExistence type="predicted"/>
<dbReference type="SUPFAM" id="SSF53448">
    <property type="entry name" value="Nucleotide-diphospho-sugar transferases"/>
    <property type="match status" value="1"/>
</dbReference>
<dbReference type="Pfam" id="PF00535">
    <property type="entry name" value="Glycos_transf_2"/>
    <property type="match status" value="1"/>
</dbReference>
<dbReference type="Proteomes" id="UP000318528">
    <property type="component" value="Unassembled WGS sequence"/>
</dbReference>
<gene>
    <name evidence="2" type="ORF">FNW12_00070</name>
</gene>
<evidence type="ECO:0000313" key="3">
    <source>
        <dbReference type="Proteomes" id="UP000318528"/>
    </source>
</evidence>
<dbReference type="PANTHER" id="PTHR22916:SF3">
    <property type="entry name" value="UDP-GLCNAC:BETAGAL BETA-1,3-N-ACETYLGLUCOSAMINYLTRANSFERASE-LIKE PROTEIN 1"/>
    <property type="match status" value="1"/>
</dbReference>
<dbReference type="RefSeq" id="WP_143385690.1">
    <property type="nucleotide sequence ID" value="NZ_VJZM01000001.1"/>
</dbReference>